<gene>
    <name evidence="3" type="primary">pkn1_3</name>
    <name evidence="3" type="ORF">SCARR_03667</name>
</gene>
<feature type="chain" id="PRO_5025600463" evidence="1">
    <location>
        <begin position="26"/>
        <end position="571"/>
    </location>
</feature>
<dbReference type="InterPro" id="IPR005532">
    <property type="entry name" value="SUMF_dom"/>
</dbReference>
<dbReference type="GO" id="GO:0016301">
    <property type="term" value="F:kinase activity"/>
    <property type="evidence" value="ECO:0007669"/>
    <property type="project" value="UniProtKB-KW"/>
</dbReference>
<evidence type="ECO:0000313" key="4">
    <source>
        <dbReference type="Proteomes" id="UP000346198"/>
    </source>
</evidence>
<accession>A0A6C2UNS1</accession>
<keyword evidence="4" id="KW-1185">Reference proteome</keyword>
<keyword evidence="3" id="KW-0808">Transferase</keyword>
<dbReference type="Gene3D" id="3.90.1580.10">
    <property type="entry name" value="paralog of FGE (formylglycine-generating enzyme)"/>
    <property type="match status" value="1"/>
</dbReference>
<feature type="signal peptide" evidence="1">
    <location>
        <begin position="1"/>
        <end position="25"/>
    </location>
</feature>
<dbReference type="AlphaFoldDB" id="A0A6C2UNS1"/>
<feature type="domain" description="Sulfatase-modifying factor enzyme-like" evidence="2">
    <location>
        <begin position="119"/>
        <end position="356"/>
    </location>
</feature>
<sequence length="571" mass="61132">MCRMPNRLAAKLLLVAFLAVANAGASVSLSNVAVSQREGTKLVDIFYDADNSNDDAVFVSVIVSNSTSEITDASFEGDIGNEVPEGAGLHIVWNGGADLGDELFPDLSITLQVSASGGEGMVLVPAGSNSGTDPDFGWYNLTVDAFYMDATEVTKAEWNVVAETTTTVSSGSGAGVGSSHPVQDITWVEAIKWCNARSLQDGLDACYNINNSSCNFSADGYRLPTDDEWEYAARGGMQGQRFPWGSSIAHYDANYLSEQVDYYDVSDTEGYHPDYERSSYPFTSPAGSFDPDNYGLYDMAGNVWEWCWNSIGAGKSRRGGSWASVAFYLQAGYKDDLTNVESPYTDNYYVGFRTVRNAEAGASATTNMVFDARNYTLSVVSAFGAPVPVAGATVLAWRAAVTCSVESAVNEGGTNYTCIGWTGAGSVPATGSSNAAMVVLSELASSIVWNWASDDTDLDGMDDDWETDFFGDLGQSATNDYDFDGQDNLSEYIAGTIPTNSASLFELYGEPGGEGFVVHWPGASNRTYNVYSTPDLVYINFKPLETNIAFPRSSATSAVSSAGFFRVDVSK</sequence>
<dbReference type="GO" id="GO:0120147">
    <property type="term" value="F:formylglycine-generating oxidase activity"/>
    <property type="evidence" value="ECO:0007669"/>
    <property type="project" value="TreeGrafter"/>
</dbReference>
<dbReference type="InterPro" id="IPR042095">
    <property type="entry name" value="SUMF_sf"/>
</dbReference>
<dbReference type="InterPro" id="IPR016187">
    <property type="entry name" value="CTDL_fold"/>
</dbReference>
<evidence type="ECO:0000256" key="1">
    <source>
        <dbReference type="SAM" id="SignalP"/>
    </source>
</evidence>
<dbReference type="Pfam" id="PF03781">
    <property type="entry name" value="FGE-sulfatase"/>
    <property type="match status" value="1"/>
</dbReference>
<keyword evidence="1" id="KW-0732">Signal</keyword>
<dbReference type="PANTHER" id="PTHR23150:SF19">
    <property type="entry name" value="FORMYLGLYCINE-GENERATING ENZYME"/>
    <property type="match status" value="1"/>
</dbReference>
<keyword evidence="3" id="KW-0418">Kinase</keyword>
<protein>
    <submittedName>
        <fullName evidence="3">Serine/threonine-protein kinase pkn1</fullName>
    </submittedName>
</protein>
<reference evidence="3 4" key="1">
    <citation type="submission" date="2019-04" db="EMBL/GenBank/DDBJ databases">
        <authorList>
            <person name="Van Vliet M D."/>
        </authorList>
    </citation>
    <scope>NUCLEOTIDE SEQUENCE [LARGE SCALE GENOMIC DNA]</scope>
    <source>
        <strain evidence="3 4">F21</strain>
    </source>
</reference>
<dbReference type="EMBL" id="CAAHFH010000002">
    <property type="protein sequence ID" value="VGO21593.1"/>
    <property type="molecule type" value="Genomic_DNA"/>
</dbReference>
<dbReference type="Proteomes" id="UP000346198">
    <property type="component" value="Unassembled WGS sequence"/>
</dbReference>
<dbReference type="SUPFAM" id="SSF56436">
    <property type="entry name" value="C-type lectin-like"/>
    <property type="match status" value="1"/>
</dbReference>
<evidence type="ECO:0000313" key="3">
    <source>
        <dbReference type="EMBL" id="VGO21593.1"/>
    </source>
</evidence>
<dbReference type="InterPro" id="IPR051043">
    <property type="entry name" value="Sulfatase_Mod_Factor_Kinase"/>
</dbReference>
<organism evidence="3 4">
    <name type="scientific">Pontiella sulfatireligans</name>
    <dbReference type="NCBI Taxonomy" id="2750658"/>
    <lineage>
        <taxon>Bacteria</taxon>
        <taxon>Pseudomonadati</taxon>
        <taxon>Kiritimatiellota</taxon>
        <taxon>Kiritimatiellia</taxon>
        <taxon>Kiritimatiellales</taxon>
        <taxon>Pontiellaceae</taxon>
        <taxon>Pontiella</taxon>
    </lineage>
</organism>
<dbReference type="PANTHER" id="PTHR23150">
    <property type="entry name" value="SULFATASE MODIFYING FACTOR 1, 2"/>
    <property type="match status" value="1"/>
</dbReference>
<name>A0A6C2UNS1_9BACT</name>
<evidence type="ECO:0000259" key="2">
    <source>
        <dbReference type="Pfam" id="PF03781"/>
    </source>
</evidence>
<proteinExistence type="predicted"/>